<dbReference type="PRINTS" id="PR00080">
    <property type="entry name" value="SDRFAMILY"/>
</dbReference>
<reference evidence="5 6" key="1">
    <citation type="submission" date="2024-02" db="EMBL/GenBank/DDBJ databases">
        <title>Bacterial strain from lacustrine sediment.</title>
        <authorList>
            <person name="Petit C."/>
            <person name="Fadhlaoui K."/>
        </authorList>
    </citation>
    <scope>NUCLEOTIDE SEQUENCE [LARGE SCALE GENOMIC DNA]</scope>
    <source>
        <strain evidence="5 6">IPX-CK</strain>
    </source>
</reference>
<dbReference type="InterPro" id="IPR002347">
    <property type="entry name" value="SDR_fam"/>
</dbReference>
<keyword evidence="2" id="KW-0521">NADP</keyword>
<proteinExistence type="inferred from homology"/>
<keyword evidence="3" id="KW-0560">Oxidoreductase</keyword>
<dbReference type="InterPro" id="IPR036291">
    <property type="entry name" value="NAD(P)-bd_dom_sf"/>
</dbReference>
<evidence type="ECO:0000313" key="6">
    <source>
        <dbReference type="Proteomes" id="UP001451571"/>
    </source>
</evidence>
<organism evidence="5 6">
    <name type="scientific">Kineothrix sedimenti</name>
    <dbReference type="NCBI Taxonomy" id="3123317"/>
    <lineage>
        <taxon>Bacteria</taxon>
        <taxon>Bacillati</taxon>
        <taxon>Bacillota</taxon>
        <taxon>Clostridia</taxon>
        <taxon>Lachnospirales</taxon>
        <taxon>Lachnospiraceae</taxon>
        <taxon>Kineothrix</taxon>
    </lineage>
</organism>
<dbReference type="PANTHER" id="PTHR43391">
    <property type="entry name" value="RETINOL DEHYDROGENASE-RELATED"/>
    <property type="match status" value="1"/>
</dbReference>
<dbReference type="PROSITE" id="PS00061">
    <property type="entry name" value="ADH_SHORT"/>
    <property type="match status" value="1"/>
</dbReference>
<protein>
    <submittedName>
        <fullName evidence="5">SDR family NAD(P)-dependent oxidoreductase</fullName>
    </submittedName>
</protein>
<dbReference type="InterPro" id="IPR020904">
    <property type="entry name" value="Sc_DH/Rdtase_CS"/>
</dbReference>
<evidence type="ECO:0000256" key="2">
    <source>
        <dbReference type="ARBA" id="ARBA00022857"/>
    </source>
</evidence>
<dbReference type="PRINTS" id="PR00081">
    <property type="entry name" value="GDHRDH"/>
</dbReference>
<dbReference type="SUPFAM" id="SSF51735">
    <property type="entry name" value="NAD(P)-binding Rossmann-fold domains"/>
    <property type="match status" value="1"/>
</dbReference>
<dbReference type="EMBL" id="CP146256">
    <property type="protein sequence ID" value="XAH72156.1"/>
    <property type="molecule type" value="Genomic_DNA"/>
</dbReference>
<name>A0ABZ3EPP1_9FIRM</name>
<dbReference type="Proteomes" id="UP001451571">
    <property type="component" value="Chromosome"/>
</dbReference>
<dbReference type="Pfam" id="PF00106">
    <property type="entry name" value="adh_short"/>
    <property type="match status" value="1"/>
</dbReference>
<dbReference type="RefSeq" id="WP_342755777.1">
    <property type="nucleotide sequence ID" value="NZ_CP146256.1"/>
</dbReference>
<evidence type="ECO:0000313" key="5">
    <source>
        <dbReference type="EMBL" id="XAH72156.1"/>
    </source>
</evidence>
<dbReference type="PANTHER" id="PTHR43391:SF14">
    <property type="entry name" value="DEHYDROGENASE_REDUCTASE SDR FAMILY PROTEIN 7-LIKE"/>
    <property type="match status" value="1"/>
</dbReference>
<evidence type="ECO:0000256" key="3">
    <source>
        <dbReference type="ARBA" id="ARBA00023002"/>
    </source>
</evidence>
<evidence type="ECO:0000256" key="4">
    <source>
        <dbReference type="RuleBase" id="RU000363"/>
    </source>
</evidence>
<dbReference type="Gene3D" id="3.40.50.720">
    <property type="entry name" value="NAD(P)-binding Rossmann-like Domain"/>
    <property type="match status" value="1"/>
</dbReference>
<dbReference type="PIRSF" id="PIRSF000126">
    <property type="entry name" value="11-beta-HSD1"/>
    <property type="match status" value="1"/>
</dbReference>
<comment type="similarity">
    <text evidence="1 4">Belongs to the short-chain dehydrogenases/reductases (SDR) family.</text>
</comment>
<keyword evidence="6" id="KW-1185">Reference proteome</keyword>
<accession>A0ABZ3EPP1</accession>
<sequence length="256" mass="28739">MGKKNIVIITGASSGMGQEFAMQLDGILHSTDELWLIARRKDRLTELARLLDIPTKIIPMDVSDKNDMRAFKKILEIEDVTVRMLINSAGFGLLGPFEALDIDEQLAMLSVNCEALTELTYYCIPYMRKNSRIIQMASSAGFLPQKNFAIYAASKAYVLSFSRALREELKYKKIWVTAVCPGPVETEFFDIAEKSGSTLAIKKWTMVSSQKVVKKALLDSYDKKALSVCSFPIKTFHALSKIMPHSWLLGITNLLK</sequence>
<evidence type="ECO:0000256" key="1">
    <source>
        <dbReference type="ARBA" id="ARBA00006484"/>
    </source>
</evidence>
<gene>
    <name evidence="5" type="ORF">V6984_11490</name>
</gene>